<evidence type="ECO:0000256" key="1">
    <source>
        <dbReference type="ARBA" id="ARBA00010838"/>
    </source>
</evidence>
<evidence type="ECO:0000313" key="5">
    <source>
        <dbReference type="EMBL" id="EEF65825.1"/>
    </source>
</evidence>
<dbReference type="PRINTS" id="PR00131">
    <property type="entry name" value="GLHYDRLASE1"/>
</dbReference>
<dbReference type="Proteomes" id="UP000005950">
    <property type="component" value="Unassembled WGS sequence"/>
</dbReference>
<dbReference type="GO" id="GO:0008422">
    <property type="term" value="F:beta-glucosidase activity"/>
    <property type="evidence" value="ECO:0007669"/>
    <property type="project" value="TreeGrafter"/>
</dbReference>
<accession>B9YDW8</accession>
<sequence length="482" mass="55246">MLQFEQFPNDFIWGGSIAAHQCEGAWQEDGKGPSAMDYMTGGSYEKPRRVTKELIPGEYYPNHEGIDFYHTYPQDIELFKEMGFKALRISIDWSRIYPHGDDAEPNRAGLDHYSKVIDKLIECGIEPIVTLYHFEMPIHVVREYNGWLNRKTIDLFVRHCKTVMTEYKGRVKRWVTFNEINHIDPASEFDAIFTYMLAGVEYEAIRNPKQDLARIGYHMTLASAKVVAIAHEIDPENQVGGVFGLTCFYPQTCHPQDNLQAFFDTNRDYYQMDTFVNGLFPRYKLAEYARSGICLEISEEDRLTLLKGKIDFLGLNYYSSSVSPSVVQKEESAVGSVFAGITNPYLEASDWGWKIDPVALRLILNQLDRRYHGIPMMITENGLGAVDKLEADGQVHDPYRIEYLRKHFIEMKKAIADGVNLIGYLMWGPIDLVSATTGEMKKRYGFIYVNKQDDGSGDQRRIKKDSFAWYKKVIATQGADLA</sequence>
<dbReference type="RefSeq" id="WP_006061178.1">
    <property type="nucleotide sequence ID" value="NZ_GG657562.1"/>
</dbReference>
<evidence type="ECO:0000256" key="4">
    <source>
        <dbReference type="RuleBase" id="RU003690"/>
    </source>
</evidence>
<dbReference type="PANTHER" id="PTHR10353:SF122">
    <property type="entry name" value="6-PHOSPHO-BETA-GLUCOSIDASE ASCB-RELATED"/>
    <property type="match status" value="1"/>
</dbReference>
<dbReference type="HOGENOM" id="CLU_001859_0_2_9"/>
<dbReference type="InterPro" id="IPR017853">
    <property type="entry name" value="GH"/>
</dbReference>
<dbReference type="SUPFAM" id="SSF51445">
    <property type="entry name" value="(Trans)glycosidases"/>
    <property type="match status" value="1"/>
</dbReference>
<proteinExistence type="inferred from homology"/>
<dbReference type="EMBL" id="ACCF01000254">
    <property type="protein sequence ID" value="EEF65825.1"/>
    <property type="molecule type" value="Genomic_DNA"/>
</dbReference>
<dbReference type="FunFam" id="3.20.20.80:FF:000004">
    <property type="entry name" value="Beta-glucosidase 6-phospho-beta-glucosidase"/>
    <property type="match status" value="1"/>
</dbReference>
<dbReference type="InterPro" id="IPR001360">
    <property type="entry name" value="Glyco_hydro_1"/>
</dbReference>
<organism evidence="5 6">
    <name type="scientific">Holdemania filiformis DSM 12042</name>
    <dbReference type="NCBI Taxonomy" id="545696"/>
    <lineage>
        <taxon>Bacteria</taxon>
        <taxon>Bacillati</taxon>
        <taxon>Bacillota</taxon>
        <taxon>Erysipelotrichia</taxon>
        <taxon>Erysipelotrichales</taxon>
        <taxon>Erysipelotrichaceae</taxon>
        <taxon>Holdemania</taxon>
    </lineage>
</organism>
<dbReference type="PROSITE" id="PS00653">
    <property type="entry name" value="GLYCOSYL_HYDROL_F1_2"/>
    <property type="match status" value="1"/>
</dbReference>
<dbReference type="Gene3D" id="3.20.20.80">
    <property type="entry name" value="Glycosidases"/>
    <property type="match status" value="1"/>
</dbReference>
<keyword evidence="3" id="KW-0326">Glycosidase</keyword>
<reference evidence="5 6" key="1">
    <citation type="submission" date="2008-12" db="EMBL/GenBank/DDBJ databases">
        <authorList>
            <person name="Fulton L."/>
            <person name="Clifton S."/>
            <person name="Fulton B."/>
            <person name="Xu J."/>
            <person name="Minx P."/>
            <person name="Pepin K.H."/>
            <person name="Johnson M."/>
            <person name="Bhonagiri V."/>
            <person name="Nash W.E."/>
            <person name="Mardis E.R."/>
            <person name="Wilson R.K."/>
        </authorList>
    </citation>
    <scope>NUCLEOTIDE SEQUENCE [LARGE SCALE GENOMIC DNA]</scope>
    <source>
        <strain evidence="5 6">DSM 12042</strain>
    </source>
</reference>
<protein>
    <submittedName>
        <fullName evidence="5">Glycosyl hydrolase, family 1</fullName>
    </submittedName>
</protein>
<keyword evidence="2 5" id="KW-0378">Hydrolase</keyword>
<dbReference type="AlphaFoldDB" id="B9YDW8"/>
<evidence type="ECO:0000313" key="6">
    <source>
        <dbReference type="Proteomes" id="UP000005950"/>
    </source>
</evidence>
<dbReference type="OrthoDB" id="9765195at2"/>
<comment type="similarity">
    <text evidence="1 4">Belongs to the glycosyl hydrolase 1 family.</text>
</comment>
<dbReference type="InterPro" id="IPR033132">
    <property type="entry name" value="GH_1_N_CS"/>
</dbReference>
<comment type="caution">
    <text evidence="5">The sequence shown here is derived from an EMBL/GenBank/DDBJ whole genome shotgun (WGS) entry which is preliminary data.</text>
</comment>
<dbReference type="STRING" id="545696.HOLDEFILI_04042"/>
<dbReference type="GO" id="GO:0016052">
    <property type="term" value="P:carbohydrate catabolic process"/>
    <property type="evidence" value="ECO:0007669"/>
    <property type="project" value="TreeGrafter"/>
</dbReference>
<dbReference type="Pfam" id="PF00232">
    <property type="entry name" value="Glyco_hydro_1"/>
    <property type="match status" value="1"/>
</dbReference>
<dbReference type="PANTHER" id="PTHR10353">
    <property type="entry name" value="GLYCOSYL HYDROLASE"/>
    <property type="match status" value="1"/>
</dbReference>
<reference evidence="5 6" key="2">
    <citation type="submission" date="2009-02" db="EMBL/GenBank/DDBJ databases">
        <title>Draft genome sequence of Holdemania filiformis DSM 12042.</title>
        <authorList>
            <person name="Sudarsanam P."/>
            <person name="Ley R."/>
            <person name="Guruge J."/>
            <person name="Turnbaugh P.J."/>
            <person name="Mahowald M."/>
            <person name="Liep D."/>
            <person name="Gordon J."/>
        </authorList>
    </citation>
    <scope>NUCLEOTIDE SEQUENCE [LARGE SCALE GENOMIC DNA]</scope>
    <source>
        <strain evidence="5 6">DSM 12042</strain>
    </source>
</reference>
<gene>
    <name evidence="5" type="ORF">HOLDEFILI_04042</name>
</gene>
<evidence type="ECO:0000256" key="2">
    <source>
        <dbReference type="ARBA" id="ARBA00022801"/>
    </source>
</evidence>
<dbReference type="eggNOG" id="COG2723">
    <property type="taxonomic scope" value="Bacteria"/>
</dbReference>
<name>B9YDW8_9FIRM</name>
<dbReference type="GO" id="GO:0005829">
    <property type="term" value="C:cytosol"/>
    <property type="evidence" value="ECO:0007669"/>
    <property type="project" value="TreeGrafter"/>
</dbReference>
<evidence type="ECO:0000256" key="3">
    <source>
        <dbReference type="ARBA" id="ARBA00023295"/>
    </source>
</evidence>